<feature type="chain" id="PRO_5046838311" evidence="3">
    <location>
        <begin position="28"/>
        <end position="429"/>
    </location>
</feature>
<proteinExistence type="predicted"/>
<protein>
    <submittedName>
        <fullName evidence="4">OprD family porin</fullName>
    </submittedName>
</protein>
<gene>
    <name evidence="4" type="ORF">KSS94_14875</name>
</gene>
<name>A0ABX8MYB8_9PSED</name>
<organism evidence="4 5">
    <name type="scientific">Pseudomonas fakonensis</name>
    <dbReference type="NCBI Taxonomy" id="2842355"/>
    <lineage>
        <taxon>Bacteria</taxon>
        <taxon>Pseudomonadati</taxon>
        <taxon>Pseudomonadota</taxon>
        <taxon>Gammaproteobacteria</taxon>
        <taxon>Pseudomonadales</taxon>
        <taxon>Pseudomonadaceae</taxon>
        <taxon>Pseudomonas</taxon>
    </lineage>
</organism>
<feature type="signal peptide" evidence="3">
    <location>
        <begin position="1"/>
        <end position="27"/>
    </location>
</feature>
<keyword evidence="5" id="KW-1185">Reference proteome</keyword>
<dbReference type="RefSeq" id="WP_217838860.1">
    <property type="nucleotide sequence ID" value="NZ_CP077076.1"/>
</dbReference>
<keyword evidence="2 3" id="KW-0732">Signal</keyword>
<reference evidence="4" key="1">
    <citation type="journal article" date="2021" name="Microorganisms">
        <title>The Ever-Expanding Pseudomonas Genus: Description of 43 New Species and Partition of the Pseudomonas putida Group.</title>
        <authorList>
            <person name="Girard L."/>
            <person name="Lood C."/>
            <person name="Hofte M."/>
            <person name="Vandamme P."/>
            <person name="Rokni-Zadeh H."/>
            <person name="van Noort V."/>
            <person name="Lavigne R."/>
            <person name="De Mot R."/>
        </authorList>
    </citation>
    <scope>NUCLEOTIDE SEQUENCE</scope>
    <source>
        <strain evidence="4">COW40</strain>
    </source>
</reference>
<sequence>MFAPFPLAPGRTVAGLFLLCAACTAQAAGFVEDSHAKVEARTVYFNRDFRDGHSSSSQGASKREEAAQGFILNFQSGYTQGPVGFGVDALGMLGLKLDSSPSDSNSGLLPSSGHDPRHSVDQYAKVGIAGKVKVSQTVLKYGSMMPDVPLLKYNDGRLLPTLFHGAWLSSEEVRDFRFTLARLNQYTARDSTDRQDIRVHCKNKRYACDIEADHFDLGGIDYRINDRISAQYQVSKLENIYRQHFLGLVASQPLQVGTLSADLRLIKSDDIGSARAGEIDHRAFSGMLGYSLGGHKVSAGWQRMYGQSAMPYLDGTNPYLVNYAQVNDFAAAQERSWQLRYDYDFKALGVPGLSFFTRYINGDSIKVPGSSAESKEWERDSELRYQVQSGTFKDVSVRLRNSTYRSNYEKWARDMDETRVIVSYNFSVF</sequence>
<evidence type="ECO:0000313" key="5">
    <source>
        <dbReference type="Proteomes" id="UP001046350"/>
    </source>
</evidence>
<dbReference type="PANTHER" id="PTHR34596">
    <property type="entry name" value="CHITOPORIN"/>
    <property type="match status" value="1"/>
</dbReference>
<dbReference type="Pfam" id="PF03573">
    <property type="entry name" value="OprD"/>
    <property type="match status" value="1"/>
</dbReference>
<evidence type="ECO:0000256" key="2">
    <source>
        <dbReference type="ARBA" id="ARBA00022729"/>
    </source>
</evidence>
<keyword evidence="1" id="KW-0813">Transport</keyword>
<accession>A0ABX8MYB8</accession>
<dbReference type="PANTHER" id="PTHR34596:SF2">
    <property type="entry name" value="CHITOPORIN"/>
    <property type="match status" value="1"/>
</dbReference>
<evidence type="ECO:0000256" key="1">
    <source>
        <dbReference type="ARBA" id="ARBA00022448"/>
    </source>
</evidence>
<dbReference type="InterPro" id="IPR005318">
    <property type="entry name" value="OM_porin_bac"/>
</dbReference>
<dbReference type="EMBL" id="CP077076">
    <property type="protein sequence ID" value="QXH49237.1"/>
    <property type="molecule type" value="Genomic_DNA"/>
</dbReference>
<evidence type="ECO:0000256" key="3">
    <source>
        <dbReference type="SAM" id="SignalP"/>
    </source>
</evidence>
<dbReference type="Proteomes" id="UP001046350">
    <property type="component" value="Chromosome"/>
</dbReference>
<evidence type="ECO:0000313" key="4">
    <source>
        <dbReference type="EMBL" id="QXH49237.1"/>
    </source>
</evidence>